<protein>
    <submittedName>
        <fullName evidence="4">TetR/AcrR family transcriptional regulator</fullName>
    </submittedName>
</protein>
<accession>A0A849ASH6</accession>
<evidence type="ECO:0000313" key="4">
    <source>
        <dbReference type="EMBL" id="NNG39672.1"/>
    </source>
</evidence>
<dbReference type="InterPro" id="IPR036271">
    <property type="entry name" value="Tet_transcr_reg_TetR-rel_C_sf"/>
</dbReference>
<dbReference type="Pfam" id="PF17918">
    <property type="entry name" value="TetR_C_15"/>
    <property type="match status" value="1"/>
</dbReference>
<dbReference type="InterPro" id="IPR050109">
    <property type="entry name" value="HTH-type_TetR-like_transc_reg"/>
</dbReference>
<dbReference type="InterPro" id="IPR001647">
    <property type="entry name" value="HTH_TetR"/>
</dbReference>
<feature type="domain" description="HTH tetR-type" evidence="3">
    <location>
        <begin position="1"/>
        <end position="59"/>
    </location>
</feature>
<dbReference type="EMBL" id="JABENB010000001">
    <property type="protein sequence ID" value="NNG39672.1"/>
    <property type="molecule type" value="Genomic_DNA"/>
</dbReference>
<dbReference type="Proteomes" id="UP000557772">
    <property type="component" value="Unassembled WGS sequence"/>
</dbReference>
<dbReference type="InterPro" id="IPR009057">
    <property type="entry name" value="Homeodomain-like_sf"/>
</dbReference>
<keyword evidence="5" id="KW-1185">Reference proteome</keyword>
<feature type="DNA-binding region" description="H-T-H motif" evidence="2">
    <location>
        <begin position="22"/>
        <end position="41"/>
    </location>
</feature>
<dbReference type="PROSITE" id="PS50977">
    <property type="entry name" value="HTH_TETR_2"/>
    <property type="match status" value="1"/>
</dbReference>
<dbReference type="SUPFAM" id="SSF46689">
    <property type="entry name" value="Homeodomain-like"/>
    <property type="match status" value="1"/>
</dbReference>
<dbReference type="AlphaFoldDB" id="A0A849ASH6"/>
<dbReference type="GO" id="GO:0003700">
    <property type="term" value="F:DNA-binding transcription factor activity"/>
    <property type="evidence" value="ECO:0007669"/>
    <property type="project" value="TreeGrafter"/>
</dbReference>
<dbReference type="InterPro" id="IPR041669">
    <property type="entry name" value="TetR_C_15"/>
</dbReference>
<organism evidence="4 5">
    <name type="scientific">Flexivirga aerilata</name>
    <dbReference type="NCBI Taxonomy" id="1656889"/>
    <lineage>
        <taxon>Bacteria</taxon>
        <taxon>Bacillati</taxon>
        <taxon>Actinomycetota</taxon>
        <taxon>Actinomycetes</taxon>
        <taxon>Micrococcales</taxon>
        <taxon>Dermacoccaceae</taxon>
        <taxon>Flexivirga</taxon>
    </lineage>
</organism>
<dbReference type="PANTHER" id="PTHR30055:SF223">
    <property type="entry name" value="HTH-TYPE TRANSCRIPTIONAL REGULATOR UIDR"/>
    <property type="match status" value="1"/>
</dbReference>
<evidence type="ECO:0000259" key="3">
    <source>
        <dbReference type="PROSITE" id="PS50977"/>
    </source>
</evidence>
<evidence type="ECO:0000256" key="1">
    <source>
        <dbReference type="ARBA" id="ARBA00023125"/>
    </source>
</evidence>
<reference evidence="4 5" key="1">
    <citation type="submission" date="2020-05" db="EMBL/GenBank/DDBJ databases">
        <title>Flexivirga sp. ID2601S isolated from air conditioner.</title>
        <authorList>
            <person name="Kim D.H."/>
        </authorList>
    </citation>
    <scope>NUCLEOTIDE SEQUENCE [LARGE SCALE GENOMIC DNA]</scope>
    <source>
        <strain evidence="4 5">ID2601S</strain>
    </source>
</reference>
<dbReference type="SUPFAM" id="SSF48498">
    <property type="entry name" value="Tetracyclin repressor-like, C-terminal domain"/>
    <property type="match status" value="1"/>
</dbReference>
<dbReference type="Pfam" id="PF00440">
    <property type="entry name" value="TetR_N"/>
    <property type="match status" value="1"/>
</dbReference>
<sequence length="184" mass="20704">MVERIVSAGRDVLIRDGYAGFATNRVADTADVSPGSLYQYFHDKDELLAVVLDRYWDEVAERVSASLADRFDDPPDRLVRNTIDALLGALERDSHLLRVVVEEIPARRLTDRRLALRRRIEELVTAYLSVRPDVQGRIATKAWVIVAGMEGLAVRWVLDQPPIPRDKVVDELTALAERYVAPAA</sequence>
<dbReference type="PRINTS" id="PR00455">
    <property type="entry name" value="HTHTETR"/>
</dbReference>
<keyword evidence="1 2" id="KW-0238">DNA-binding</keyword>
<evidence type="ECO:0000313" key="5">
    <source>
        <dbReference type="Proteomes" id="UP000557772"/>
    </source>
</evidence>
<evidence type="ECO:0000256" key="2">
    <source>
        <dbReference type="PROSITE-ProRule" id="PRU00335"/>
    </source>
</evidence>
<dbReference type="GO" id="GO:0000976">
    <property type="term" value="F:transcription cis-regulatory region binding"/>
    <property type="evidence" value="ECO:0007669"/>
    <property type="project" value="TreeGrafter"/>
</dbReference>
<proteinExistence type="predicted"/>
<dbReference type="Gene3D" id="1.10.357.10">
    <property type="entry name" value="Tetracycline Repressor, domain 2"/>
    <property type="match status" value="1"/>
</dbReference>
<comment type="caution">
    <text evidence="4">The sequence shown here is derived from an EMBL/GenBank/DDBJ whole genome shotgun (WGS) entry which is preliminary data.</text>
</comment>
<dbReference type="PANTHER" id="PTHR30055">
    <property type="entry name" value="HTH-TYPE TRANSCRIPTIONAL REGULATOR RUTR"/>
    <property type="match status" value="1"/>
</dbReference>
<gene>
    <name evidence="4" type="ORF">HJ588_10360</name>
</gene>
<name>A0A849ASH6_9MICO</name>